<organism evidence="2 3">
    <name type="scientific">Pontiella desulfatans</name>
    <dbReference type="NCBI Taxonomy" id="2750659"/>
    <lineage>
        <taxon>Bacteria</taxon>
        <taxon>Pseudomonadati</taxon>
        <taxon>Kiritimatiellota</taxon>
        <taxon>Kiritimatiellia</taxon>
        <taxon>Kiritimatiellales</taxon>
        <taxon>Pontiellaceae</taxon>
        <taxon>Pontiella</taxon>
    </lineage>
</organism>
<sequence>MNQHFTEITLKATGATALTESEVIQSLWSGYGKIVRVGLDGSDLKSVVVKHVHWPDEKHHPRGWNTGRSHERKVKSYQVETAFYAEWAARCNDTCRVPACFALETHGDEVFMVMEDLDASGFDGRRSYVSDAEIKACLSWLAHFHATFMGETPDKLWQTGTYWHLETRPDEWAELDDPKLKAAAPAMDRKLNESPFQTLVHGDAKLANFCFAADGRVAAVDFQYVGGGCGMKDVAYFLGSCLCEDECERQETALLHYYFETLETALGNHEKQIDFTALEADWRSLYPVAWTDFFRFLQGWSPGHWKIHRYSERLAHEVLEQLK</sequence>
<dbReference type="RefSeq" id="WP_136082675.1">
    <property type="nucleotide sequence ID" value="NZ_CAAHFG010000004.1"/>
</dbReference>
<proteinExistence type="predicted"/>
<dbReference type="SUPFAM" id="SSF56112">
    <property type="entry name" value="Protein kinase-like (PK-like)"/>
    <property type="match status" value="1"/>
</dbReference>
<evidence type="ECO:0000313" key="2">
    <source>
        <dbReference type="EMBL" id="VGO17186.1"/>
    </source>
</evidence>
<dbReference type="AlphaFoldDB" id="A0A6C2UD99"/>
<dbReference type="SMART" id="SM00587">
    <property type="entry name" value="CHK"/>
    <property type="match status" value="1"/>
</dbReference>
<keyword evidence="3" id="KW-1185">Reference proteome</keyword>
<accession>A0A6C2UD99</accession>
<feature type="domain" description="CHK kinase-like" evidence="1">
    <location>
        <begin position="112"/>
        <end position="268"/>
    </location>
</feature>
<reference evidence="2 3" key="1">
    <citation type="submission" date="2019-04" db="EMBL/GenBank/DDBJ databases">
        <authorList>
            <person name="Van Vliet M D."/>
        </authorList>
    </citation>
    <scope>NUCLEOTIDE SEQUENCE [LARGE SCALE GENOMIC DNA]</scope>
    <source>
        <strain evidence="2 3">F1</strain>
    </source>
</reference>
<dbReference type="InterPro" id="IPR002575">
    <property type="entry name" value="Aminoglycoside_PTrfase"/>
</dbReference>
<evidence type="ECO:0000259" key="1">
    <source>
        <dbReference type="SMART" id="SM00587"/>
    </source>
</evidence>
<dbReference type="EMBL" id="CAAHFG010000004">
    <property type="protein sequence ID" value="VGO17186.1"/>
    <property type="molecule type" value="Genomic_DNA"/>
</dbReference>
<gene>
    <name evidence="2" type="ORF">PDESU_05781</name>
</gene>
<dbReference type="PANTHER" id="PTHR11012:SF30">
    <property type="entry name" value="PROTEIN KINASE-LIKE DOMAIN-CONTAINING"/>
    <property type="match status" value="1"/>
</dbReference>
<name>A0A6C2UD99_PONDE</name>
<dbReference type="PANTHER" id="PTHR11012">
    <property type="entry name" value="PROTEIN KINASE-LIKE DOMAIN-CONTAINING"/>
    <property type="match status" value="1"/>
</dbReference>
<dbReference type="InterPro" id="IPR015897">
    <property type="entry name" value="CHK_kinase-like"/>
</dbReference>
<dbReference type="Pfam" id="PF01636">
    <property type="entry name" value="APH"/>
    <property type="match status" value="1"/>
</dbReference>
<protein>
    <recommendedName>
        <fullName evidence="1">CHK kinase-like domain-containing protein</fullName>
    </recommendedName>
</protein>
<evidence type="ECO:0000313" key="3">
    <source>
        <dbReference type="Proteomes" id="UP000366872"/>
    </source>
</evidence>
<dbReference type="Proteomes" id="UP000366872">
    <property type="component" value="Unassembled WGS sequence"/>
</dbReference>
<dbReference type="Gene3D" id="3.90.1200.10">
    <property type="match status" value="1"/>
</dbReference>
<dbReference type="InterPro" id="IPR011009">
    <property type="entry name" value="Kinase-like_dom_sf"/>
</dbReference>